<gene>
    <name evidence="1" type="ORF">SAMN04487834_10032</name>
</gene>
<protein>
    <submittedName>
        <fullName evidence="1">Uncharacterized protein</fullName>
    </submittedName>
</protein>
<proteinExistence type="predicted"/>
<evidence type="ECO:0000313" key="1">
    <source>
        <dbReference type="EMBL" id="SEI41060.1"/>
    </source>
</evidence>
<keyword evidence="2" id="KW-1185">Reference proteome</keyword>
<dbReference type="RefSeq" id="WP_033161947.1">
    <property type="nucleotide sequence ID" value="NZ_CACVPP010000064.1"/>
</dbReference>
<evidence type="ECO:0000313" key="2">
    <source>
        <dbReference type="Proteomes" id="UP000183028"/>
    </source>
</evidence>
<organism evidence="1 2">
    <name type="scientific">Sharpea azabuensis</name>
    <dbReference type="NCBI Taxonomy" id="322505"/>
    <lineage>
        <taxon>Bacteria</taxon>
        <taxon>Bacillati</taxon>
        <taxon>Bacillota</taxon>
        <taxon>Erysipelotrichia</taxon>
        <taxon>Erysipelotrichales</taxon>
        <taxon>Coprobacillaceae</taxon>
        <taxon>Sharpea</taxon>
    </lineage>
</organism>
<sequence length="67" mass="7830">MTFEESEKLWESIEMVKDVLMSSDQVIEKLPPDQAQFITAYNTMLTKAWGNLLDLYQEYATQNLTTH</sequence>
<name>A0A1H6QNK3_9FIRM</name>
<dbReference type="GeneID" id="54119351"/>
<accession>A0A1H6QNK3</accession>
<dbReference type="EMBL" id="FNYK01000003">
    <property type="protein sequence ID" value="SEI41060.1"/>
    <property type="molecule type" value="Genomic_DNA"/>
</dbReference>
<dbReference type="OrthoDB" id="9878638at2"/>
<dbReference type="STRING" id="322505.SAMN04487836_11630"/>
<dbReference type="Proteomes" id="UP000183028">
    <property type="component" value="Unassembled WGS sequence"/>
</dbReference>
<reference evidence="2" key="1">
    <citation type="submission" date="2016-10" db="EMBL/GenBank/DDBJ databases">
        <authorList>
            <person name="Varghese N."/>
        </authorList>
    </citation>
    <scope>NUCLEOTIDE SEQUENCE [LARGE SCALE GENOMIC DNA]</scope>
    <source>
        <strain evidence="2">DSM 20406</strain>
    </source>
</reference>
<dbReference type="AlphaFoldDB" id="A0A1H6QNK3"/>